<dbReference type="Gene3D" id="3.90.280.10">
    <property type="entry name" value="PEBP-like"/>
    <property type="match status" value="1"/>
</dbReference>
<evidence type="ECO:0000313" key="2">
    <source>
        <dbReference type="Proteomes" id="UP000422736"/>
    </source>
</evidence>
<dbReference type="CDD" id="cd00866">
    <property type="entry name" value="PEBP_euk"/>
    <property type="match status" value="1"/>
</dbReference>
<protein>
    <submittedName>
        <fullName evidence="1">Carboxypeptidase Y inhibitor</fullName>
    </submittedName>
</protein>
<proteinExistence type="predicted"/>
<dbReference type="InterPro" id="IPR036610">
    <property type="entry name" value="PEBP-like_sf"/>
</dbReference>
<reference evidence="1 2" key="1">
    <citation type="submission" date="2016-03" db="EMBL/GenBank/DDBJ databases">
        <title>How can Kluyveromyces marxianus grow so fast - potential evolutionary course in Saccharomyces Complex revealed by comparative genomics.</title>
        <authorList>
            <person name="Mo W."/>
            <person name="Lu W."/>
            <person name="Yang X."/>
            <person name="Qi J."/>
            <person name="Lv H."/>
        </authorList>
    </citation>
    <scope>NUCLEOTIDE SEQUENCE [LARGE SCALE GENOMIC DNA]</scope>
    <source>
        <strain evidence="1 2">FIM1</strain>
    </source>
</reference>
<dbReference type="EMBL" id="CP015054">
    <property type="protein sequence ID" value="QGN14128.1"/>
    <property type="molecule type" value="Genomic_DNA"/>
</dbReference>
<organism evidence="1 2">
    <name type="scientific">Kluyveromyces marxianus</name>
    <name type="common">Yeast</name>
    <name type="synonym">Candida kefyr</name>
    <dbReference type="NCBI Taxonomy" id="4911"/>
    <lineage>
        <taxon>Eukaryota</taxon>
        <taxon>Fungi</taxon>
        <taxon>Dikarya</taxon>
        <taxon>Ascomycota</taxon>
        <taxon>Saccharomycotina</taxon>
        <taxon>Saccharomycetes</taxon>
        <taxon>Saccharomycetales</taxon>
        <taxon>Saccharomycetaceae</taxon>
        <taxon>Kluyveromyces</taxon>
    </lineage>
</organism>
<dbReference type="InterPro" id="IPR035810">
    <property type="entry name" value="PEBP_euk"/>
</dbReference>
<dbReference type="SUPFAM" id="SSF49777">
    <property type="entry name" value="PEBP-like"/>
    <property type="match status" value="1"/>
</dbReference>
<dbReference type="PANTHER" id="PTHR11362">
    <property type="entry name" value="PHOSPHATIDYLETHANOLAMINE-BINDING PROTEIN"/>
    <property type="match status" value="1"/>
</dbReference>
<evidence type="ECO:0000313" key="1">
    <source>
        <dbReference type="EMBL" id="QGN14128.1"/>
    </source>
</evidence>
<gene>
    <name evidence="1" type="primary">TFS1</name>
    <name evidence="1" type="ORF">FIM1_781</name>
</gene>
<name>A0ABX6ESP8_KLUMA</name>
<reference evidence="1 2" key="2">
    <citation type="submission" date="2019-11" db="EMBL/GenBank/DDBJ databases">
        <authorList>
            <person name="Lu H."/>
        </authorList>
    </citation>
    <scope>NUCLEOTIDE SEQUENCE [LARGE SCALE GENOMIC DNA]</scope>
    <source>
        <strain evidence="1 2">FIM1</strain>
    </source>
</reference>
<dbReference type="Pfam" id="PF01161">
    <property type="entry name" value="PBP"/>
    <property type="match status" value="1"/>
</dbReference>
<keyword evidence="2" id="KW-1185">Reference proteome</keyword>
<dbReference type="PANTHER" id="PTHR11362:SF148">
    <property type="entry name" value="CARBOXYPEPTIDASE Y INHIBITOR"/>
    <property type="match status" value="1"/>
</dbReference>
<sequence>MFASINSAKAIQESLVSHGVVSKVLPSFSSDGSGSLIIQYQSKHPVALGNTLSISNTQEKPELKLLSADADNAKIDTSALYTLCMTDPDAPSSSDNKWSEYCHYLETNLKLSPSAESPMALDLSSSSGDVLVPYMGPAPPKGTGPHRYVWILAQQSPDKAPGEIKDRPNWGFGKPGAGFQHYAEQFNLTPVAVNFFYAENK</sequence>
<dbReference type="Proteomes" id="UP000422736">
    <property type="component" value="Chromosome 1"/>
</dbReference>
<accession>A0ABX6ESP8</accession>
<dbReference type="InterPro" id="IPR008914">
    <property type="entry name" value="PEBP"/>
</dbReference>